<dbReference type="Proteomes" id="UP001206925">
    <property type="component" value="Unassembled WGS sequence"/>
</dbReference>
<name>A0AAD5GRH4_AMBAR</name>
<evidence type="ECO:0000313" key="1">
    <source>
        <dbReference type="EMBL" id="KAI7749338.1"/>
    </source>
</evidence>
<keyword evidence="2" id="KW-1185">Reference proteome</keyword>
<organism evidence="1 2">
    <name type="scientific">Ambrosia artemisiifolia</name>
    <name type="common">Common ragweed</name>
    <dbReference type="NCBI Taxonomy" id="4212"/>
    <lineage>
        <taxon>Eukaryota</taxon>
        <taxon>Viridiplantae</taxon>
        <taxon>Streptophyta</taxon>
        <taxon>Embryophyta</taxon>
        <taxon>Tracheophyta</taxon>
        <taxon>Spermatophyta</taxon>
        <taxon>Magnoliopsida</taxon>
        <taxon>eudicotyledons</taxon>
        <taxon>Gunneridae</taxon>
        <taxon>Pentapetalae</taxon>
        <taxon>asterids</taxon>
        <taxon>campanulids</taxon>
        <taxon>Asterales</taxon>
        <taxon>Asteraceae</taxon>
        <taxon>Asteroideae</taxon>
        <taxon>Heliantheae alliance</taxon>
        <taxon>Heliantheae</taxon>
        <taxon>Ambrosia</taxon>
    </lineage>
</organism>
<proteinExistence type="predicted"/>
<comment type="caution">
    <text evidence="1">The sequence shown here is derived from an EMBL/GenBank/DDBJ whole genome shotgun (WGS) entry which is preliminary data.</text>
</comment>
<dbReference type="AlphaFoldDB" id="A0AAD5GRH4"/>
<sequence length="172" mass="18882">MASLMRHRGFRSAMLIRRAAISAYCERSHPSSSENIRPFSSWSPSYAKYYCHGTRFALVLEQLRDEVCFFGGLKPDVALIRTGLEVAITVNVDDELRKDGWCRWFHGTRSVHGKNHVPLPFLDRLSPFPAALADQGGGGCNSHTMTPVAIVLGRLSSSPVASADEGGDGYRG</sequence>
<reference evidence="1" key="1">
    <citation type="submission" date="2022-06" db="EMBL/GenBank/DDBJ databases">
        <title>Uncovering the hologenomic basis of an extraordinary plant invasion.</title>
        <authorList>
            <person name="Bieker V.C."/>
            <person name="Martin M.D."/>
            <person name="Gilbert T."/>
            <person name="Hodgins K."/>
            <person name="Battlay P."/>
            <person name="Petersen B."/>
            <person name="Wilson J."/>
        </authorList>
    </citation>
    <scope>NUCLEOTIDE SEQUENCE</scope>
    <source>
        <strain evidence="1">AA19_3_7</strain>
        <tissue evidence="1">Leaf</tissue>
    </source>
</reference>
<gene>
    <name evidence="1" type="ORF">M8C21_023673</name>
</gene>
<accession>A0AAD5GRH4</accession>
<protein>
    <submittedName>
        <fullName evidence="1">Uncharacterized protein</fullName>
    </submittedName>
</protein>
<dbReference type="EMBL" id="JAMZMK010006388">
    <property type="protein sequence ID" value="KAI7749338.1"/>
    <property type="molecule type" value="Genomic_DNA"/>
</dbReference>
<evidence type="ECO:0000313" key="2">
    <source>
        <dbReference type="Proteomes" id="UP001206925"/>
    </source>
</evidence>